<reference evidence="16" key="1">
    <citation type="submission" date="2013-11" db="EMBL/GenBank/DDBJ databases">
        <title>Genome sequence of the fusiform rust pathogen reveals effectors for host alternation and coevolution with pine.</title>
        <authorList>
            <consortium name="DOE Joint Genome Institute"/>
            <person name="Smith K."/>
            <person name="Pendleton A."/>
            <person name="Kubisiak T."/>
            <person name="Anderson C."/>
            <person name="Salamov A."/>
            <person name="Aerts A."/>
            <person name="Riley R."/>
            <person name="Clum A."/>
            <person name="Lindquist E."/>
            <person name="Ence D."/>
            <person name="Campbell M."/>
            <person name="Kronenberg Z."/>
            <person name="Feau N."/>
            <person name="Dhillon B."/>
            <person name="Hamelin R."/>
            <person name="Burleigh J."/>
            <person name="Smith J."/>
            <person name="Yandell M."/>
            <person name="Nelson C."/>
            <person name="Grigoriev I."/>
            <person name="Davis J."/>
        </authorList>
    </citation>
    <scope>NUCLEOTIDE SEQUENCE</scope>
    <source>
        <strain evidence="16">G11</strain>
    </source>
</reference>
<accession>A0A9P6NYL1</accession>
<dbReference type="Proteomes" id="UP000886653">
    <property type="component" value="Unassembled WGS sequence"/>
</dbReference>
<evidence type="ECO:0000259" key="15">
    <source>
        <dbReference type="PROSITE" id="PS51352"/>
    </source>
</evidence>
<protein>
    <recommendedName>
        <fullName evidence="3">thioredoxin-dependent peroxiredoxin</fullName>
        <ecNumber evidence="3">1.11.1.24</ecNumber>
    </recommendedName>
    <alternativeName>
        <fullName evidence="13">Nuclear thiol peroxidase</fullName>
    </alternativeName>
    <alternativeName>
        <fullName evidence="10">Thioredoxin peroxidase</fullName>
    </alternativeName>
</protein>
<dbReference type="AlphaFoldDB" id="A0A9P6NYL1"/>
<dbReference type="PROSITE" id="PS51352">
    <property type="entry name" value="THIOREDOXIN_2"/>
    <property type="match status" value="1"/>
</dbReference>
<feature type="domain" description="Thioredoxin" evidence="15">
    <location>
        <begin position="132"/>
        <end position="278"/>
    </location>
</feature>
<evidence type="ECO:0000256" key="4">
    <source>
        <dbReference type="ARBA" id="ARBA00022559"/>
    </source>
</evidence>
<keyword evidence="17" id="KW-1185">Reference proteome</keyword>
<keyword evidence="4" id="KW-0575">Peroxidase</keyword>
<evidence type="ECO:0000256" key="5">
    <source>
        <dbReference type="ARBA" id="ARBA00022862"/>
    </source>
</evidence>
<dbReference type="EMBL" id="MU167208">
    <property type="protein sequence ID" value="KAG0152524.1"/>
    <property type="molecule type" value="Genomic_DNA"/>
</dbReference>
<comment type="catalytic activity">
    <reaction evidence="12">
        <text>a hydroperoxide + [thioredoxin]-dithiol = an alcohol + [thioredoxin]-disulfide + H2O</text>
        <dbReference type="Rhea" id="RHEA:62620"/>
        <dbReference type="Rhea" id="RHEA-COMP:10698"/>
        <dbReference type="Rhea" id="RHEA-COMP:10700"/>
        <dbReference type="ChEBI" id="CHEBI:15377"/>
        <dbReference type="ChEBI" id="CHEBI:29950"/>
        <dbReference type="ChEBI" id="CHEBI:30879"/>
        <dbReference type="ChEBI" id="CHEBI:35924"/>
        <dbReference type="ChEBI" id="CHEBI:50058"/>
        <dbReference type="EC" id="1.11.1.24"/>
    </reaction>
</comment>
<dbReference type="CDD" id="cd03017">
    <property type="entry name" value="PRX_BCP"/>
    <property type="match status" value="1"/>
</dbReference>
<keyword evidence="7" id="KW-1015">Disulfide bond</keyword>
<dbReference type="GO" id="GO:0034599">
    <property type="term" value="P:cellular response to oxidative stress"/>
    <property type="evidence" value="ECO:0007669"/>
    <property type="project" value="TreeGrafter"/>
</dbReference>
<dbReference type="EC" id="1.11.1.24" evidence="3"/>
<dbReference type="OrthoDB" id="2507023at2759"/>
<evidence type="ECO:0000256" key="3">
    <source>
        <dbReference type="ARBA" id="ARBA00013017"/>
    </source>
</evidence>
<feature type="compositionally biased region" description="Polar residues" evidence="14">
    <location>
        <begin position="24"/>
        <end position="43"/>
    </location>
</feature>
<evidence type="ECO:0000256" key="13">
    <source>
        <dbReference type="ARBA" id="ARBA00077538"/>
    </source>
</evidence>
<name>A0A9P6NYL1_9BASI</name>
<comment type="caution">
    <text evidence="16">The sequence shown here is derived from an EMBL/GenBank/DDBJ whole genome shotgun (WGS) entry which is preliminary data.</text>
</comment>
<keyword evidence="8" id="KW-0539">Nucleus</keyword>
<dbReference type="GO" id="GO:0005737">
    <property type="term" value="C:cytoplasm"/>
    <property type="evidence" value="ECO:0007669"/>
    <property type="project" value="TreeGrafter"/>
</dbReference>
<keyword evidence="6" id="KW-0560">Oxidoreductase</keyword>
<keyword evidence="5" id="KW-0049">Antioxidant</keyword>
<comment type="subcellular location">
    <subcellularLocation>
        <location evidence="1">Nucleus</location>
    </subcellularLocation>
</comment>
<evidence type="ECO:0000313" key="17">
    <source>
        <dbReference type="Proteomes" id="UP000886653"/>
    </source>
</evidence>
<evidence type="ECO:0000256" key="2">
    <source>
        <dbReference type="ARBA" id="ARBA00011245"/>
    </source>
</evidence>
<comment type="subunit">
    <text evidence="2">Monomer.</text>
</comment>
<evidence type="ECO:0000256" key="9">
    <source>
        <dbReference type="ARBA" id="ARBA00023284"/>
    </source>
</evidence>
<comment type="similarity">
    <text evidence="11">Belongs to the peroxiredoxin family. BCP/PrxQ subfamily.</text>
</comment>
<sequence>MAPKRTATADQEGENAVQPRRSSRVTSKPTSFGSSKAPNSKQNGTTKSKAGSKKTAKGPTESELKKASSDASLSALSSLGDAEKEPAPEDAANDKNTEKKEDVPSAPKKSKTDDETPEDNAESTNSDSRKKLVVGDKLPEGISLSNQDEETIDILESVKEKGAIIFIYPKANTPGCTNQACGFRDLHQEIVDAGYQVFGLSMDSPKTQNNWKEKQSLPYNLLCDPKQELIKLLGGSKSATQVQRSHYIIAAGGTILNITSPASPTNGPKEALDFIKQL</sequence>
<evidence type="ECO:0000256" key="8">
    <source>
        <dbReference type="ARBA" id="ARBA00023242"/>
    </source>
</evidence>
<dbReference type="PANTHER" id="PTHR42801">
    <property type="entry name" value="THIOREDOXIN-DEPENDENT PEROXIDE REDUCTASE"/>
    <property type="match status" value="1"/>
</dbReference>
<proteinExistence type="inferred from homology"/>
<gene>
    <name evidence="16" type="ORF">CROQUDRAFT_649955</name>
</gene>
<dbReference type="InterPro" id="IPR000866">
    <property type="entry name" value="AhpC/TSA"/>
</dbReference>
<dbReference type="SUPFAM" id="SSF52833">
    <property type="entry name" value="Thioredoxin-like"/>
    <property type="match status" value="1"/>
</dbReference>
<feature type="compositionally biased region" description="Low complexity" evidence="14">
    <location>
        <begin position="69"/>
        <end position="80"/>
    </location>
</feature>
<evidence type="ECO:0000256" key="14">
    <source>
        <dbReference type="SAM" id="MobiDB-lite"/>
    </source>
</evidence>
<evidence type="ECO:0000256" key="12">
    <source>
        <dbReference type="ARBA" id="ARBA00049091"/>
    </source>
</evidence>
<evidence type="ECO:0000256" key="6">
    <source>
        <dbReference type="ARBA" id="ARBA00023002"/>
    </source>
</evidence>
<dbReference type="PANTHER" id="PTHR42801:SF23">
    <property type="entry name" value="PEROXIREDOXIN DOT5"/>
    <property type="match status" value="1"/>
</dbReference>
<evidence type="ECO:0000256" key="11">
    <source>
        <dbReference type="ARBA" id="ARBA00038489"/>
    </source>
</evidence>
<dbReference type="InterPro" id="IPR050924">
    <property type="entry name" value="Peroxiredoxin_BCP/PrxQ"/>
</dbReference>
<dbReference type="Gene3D" id="3.40.30.10">
    <property type="entry name" value="Glutaredoxin"/>
    <property type="match status" value="1"/>
</dbReference>
<dbReference type="FunFam" id="3.40.30.10:FF:000157">
    <property type="entry name" value="DOT5p Nuclear thiol peroxidase"/>
    <property type="match status" value="1"/>
</dbReference>
<evidence type="ECO:0000256" key="7">
    <source>
        <dbReference type="ARBA" id="ARBA00023157"/>
    </source>
</evidence>
<dbReference type="InterPro" id="IPR013766">
    <property type="entry name" value="Thioredoxin_domain"/>
</dbReference>
<dbReference type="GO" id="GO:0005634">
    <property type="term" value="C:nucleus"/>
    <property type="evidence" value="ECO:0007669"/>
    <property type="project" value="UniProtKB-SubCell"/>
</dbReference>
<keyword evidence="9" id="KW-0676">Redox-active center</keyword>
<evidence type="ECO:0000313" key="16">
    <source>
        <dbReference type="EMBL" id="KAG0152524.1"/>
    </source>
</evidence>
<organism evidence="16 17">
    <name type="scientific">Cronartium quercuum f. sp. fusiforme G11</name>
    <dbReference type="NCBI Taxonomy" id="708437"/>
    <lineage>
        <taxon>Eukaryota</taxon>
        <taxon>Fungi</taxon>
        <taxon>Dikarya</taxon>
        <taxon>Basidiomycota</taxon>
        <taxon>Pucciniomycotina</taxon>
        <taxon>Pucciniomycetes</taxon>
        <taxon>Pucciniales</taxon>
        <taxon>Coleosporiaceae</taxon>
        <taxon>Cronartium</taxon>
    </lineage>
</organism>
<dbReference type="Pfam" id="PF00578">
    <property type="entry name" value="AhpC-TSA"/>
    <property type="match status" value="1"/>
</dbReference>
<feature type="compositionally biased region" description="Basic and acidic residues" evidence="14">
    <location>
        <begin position="81"/>
        <end position="103"/>
    </location>
</feature>
<evidence type="ECO:0000256" key="1">
    <source>
        <dbReference type="ARBA" id="ARBA00004123"/>
    </source>
</evidence>
<dbReference type="GO" id="GO:0008379">
    <property type="term" value="F:thioredoxin peroxidase activity"/>
    <property type="evidence" value="ECO:0007669"/>
    <property type="project" value="TreeGrafter"/>
</dbReference>
<feature type="region of interest" description="Disordered" evidence="14">
    <location>
        <begin position="1"/>
        <end position="134"/>
    </location>
</feature>
<evidence type="ECO:0000256" key="10">
    <source>
        <dbReference type="ARBA" id="ARBA00032824"/>
    </source>
</evidence>
<dbReference type="InterPro" id="IPR036249">
    <property type="entry name" value="Thioredoxin-like_sf"/>
</dbReference>
<dbReference type="GO" id="GO:0045454">
    <property type="term" value="P:cell redox homeostasis"/>
    <property type="evidence" value="ECO:0007669"/>
    <property type="project" value="TreeGrafter"/>
</dbReference>